<name>A0ABN3MGN7_9MICO</name>
<organism evidence="1 2">
    <name type="scientific">Terrabacter carboxydivorans</name>
    <dbReference type="NCBI Taxonomy" id="619730"/>
    <lineage>
        <taxon>Bacteria</taxon>
        <taxon>Bacillati</taxon>
        <taxon>Actinomycetota</taxon>
        <taxon>Actinomycetes</taxon>
        <taxon>Micrococcales</taxon>
        <taxon>Intrasporangiaceae</taxon>
        <taxon>Terrabacter</taxon>
    </lineage>
</organism>
<keyword evidence="2" id="KW-1185">Reference proteome</keyword>
<evidence type="ECO:0008006" key="3">
    <source>
        <dbReference type="Google" id="ProtNLM"/>
    </source>
</evidence>
<dbReference type="Proteomes" id="UP001500730">
    <property type="component" value="Unassembled WGS sequence"/>
</dbReference>
<dbReference type="EMBL" id="BAAARE010000035">
    <property type="protein sequence ID" value="GAA2501797.1"/>
    <property type="molecule type" value="Genomic_DNA"/>
</dbReference>
<sequence length="124" mass="12726">MDRWGFAAALLAGLLAAGCSSTPSESPGPSASASKACTISGYPTTNEAFPVDLSKSGLTCAPALEILRAYLALPDDGKHGNTKAYDVEGWFCLSPTAASSEDTNTVTACTKGNQELVVRPQPST</sequence>
<accession>A0ABN3MGN7</accession>
<protein>
    <recommendedName>
        <fullName evidence="3">Lipoprotein</fullName>
    </recommendedName>
</protein>
<dbReference type="PROSITE" id="PS51257">
    <property type="entry name" value="PROKAR_LIPOPROTEIN"/>
    <property type="match status" value="1"/>
</dbReference>
<comment type="caution">
    <text evidence="1">The sequence shown here is derived from an EMBL/GenBank/DDBJ whole genome shotgun (WGS) entry which is preliminary data.</text>
</comment>
<gene>
    <name evidence="1" type="ORF">GCM10009858_44960</name>
</gene>
<evidence type="ECO:0000313" key="2">
    <source>
        <dbReference type="Proteomes" id="UP001500730"/>
    </source>
</evidence>
<evidence type="ECO:0000313" key="1">
    <source>
        <dbReference type="EMBL" id="GAA2501797.1"/>
    </source>
</evidence>
<reference evidence="1 2" key="1">
    <citation type="journal article" date="2019" name="Int. J. Syst. Evol. Microbiol.">
        <title>The Global Catalogue of Microorganisms (GCM) 10K type strain sequencing project: providing services to taxonomists for standard genome sequencing and annotation.</title>
        <authorList>
            <consortium name="The Broad Institute Genomics Platform"/>
            <consortium name="The Broad Institute Genome Sequencing Center for Infectious Disease"/>
            <person name="Wu L."/>
            <person name="Ma J."/>
        </authorList>
    </citation>
    <scope>NUCLEOTIDE SEQUENCE [LARGE SCALE GENOMIC DNA]</scope>
    <source>
        <strain evidence="1 2">JCM 16259</strain>
    </source>
</reference>
<proteinExistence type="predicted"/>